<dbReference type="InParanoid" id="A0A2P5F6I5"/>
<accession>A0A2P5F6I5</accession>
<dbReference type="Proteomes" id="UP000237000">
    <property type="component" value="Unassembled WGS sequence"/>
</dbReference>
<reference evidence="2" key="1">
    <citation type="submission" date="2016-06" db="EMBL/GenBank/DDBJ databases">
        <title>Parallel loss of symbiosis genes in relatives of nitrogen-fixing non-legume Parasponia.</title>
        <authorList>
            <person name="Van Velzen R."/>
            <person name="Holmer R."/>
            <person name="Bu F."/>
            <person name="Rutten L."/>
            <person name="Van Zeijl A."/>
            <person name="Liu W."/>
            <person name="Santuari L."/>
            <person name="Cao Q."/>
            <person name="Sharma T."/>
            <person name="Shen D."/>
            <person name="Roswanjaya Y."/>
            <person name="Wardhani T."/>
            <person name="Kalhor M.S."/>
            <person name="Jansen J."/>
            <person name="Van den Hoogen J."/>
            <person name="Gungor B."/>
            <person name="Hartog M."/>
            <person name="Hontelez J."/>
            <person name="Verver J."/>
            <person name="Yang W.-C."/>
            <person name="Schijlen E."/>
            <person name="Repin R."/>
            <person name="Schilthuizen M."/>
            <person name="Schranz E."/>
            <person name="Heidstra R."/>
            <person name="Miyata K."/>
            <person name="Fedorova E."/>
            <person name="Kohlen W."/>
            <person name="Bisseling T."/>
            <person name="Smit S."/>
            <person name="Geurts R."/>
        </authorList>
    </citation>
    <scope>NUCLEOTIDE SEQUENCE [LARGE SCALE GENOMIC DNA]</scope>
    <source>
        <strain evidence="2">cv. RG33-2</strain>
    </source>
</reference>
<dbReference type="EMBL" id="JXTC01000058">
    <property type="protein sequence ID" value="PON93403.1"/>
    <property type="molecule type" value="Genomic_DNA"/>
</dbReference>
<evidence type="ECO:0000313" key="1">
    <source>
        <dbReference type="EMBL" id="PON93403.1"/>
    </source>
</evidence>
<dbReference type="AlphaFoldDB" id="A0A2P5F6I5"/>
<protein>
    <submittedName>
        <fullName evidence="1">Uncharacterized protein</fullName>
    </submittedName>
</protein>
<sequence>MNWEVNTQKQPKRVGYWHRQLVGKGKLTKTSISDKLIGTPMCRCSGKTFIIQISNLSVADVIGRFAKVHAICQHDL</sequence>
<keyword evidence="2" id="KW-1185">Reference proteome</keyword>
<gene>
    <name evidence="1" type="ORF">TorRG33x02_106810</name>
</gene>
<organism evidence="1 2">
    <name type="scientific">Trema orientale</name>
    <name type="common">Charcoal tree</name>
    <name type="synonym">Celtis orientalis</name>
    <dbReference type="NCBI Taxonomy" id="63057"/>
    <lineage>
        <taxon>Eukaryota</taxon>
        <taxon>Viridiplantae</taxon>
        <taxon>Streptophyta</taxon>
        <taxon>Embryophyta</taxon>
        <taxon>Tracheophyta</taxon>
        <taxon>Spermatophyta</taxon>
        <taxon>Magnoliopsida</taxon>
        <taxon>eudicotyledons</taxon>
        <taxon>Gunneridae</taxon>
        <taxon>Pentapetalae</taxon>
        <taxon>rosids</taxon>
        <taxon>fabids</taxon>
        <taxon>Rosales</taxon>
        <taxon>Cannabaceae</taxon>
        <taxon>Trema</taxon>
    </lineage>
</organism>
<dbReference type="OrthoDB" id="10284791at2759"/>
<proteinExistence type="predicted"/>
<evidence type="ECO:0000313" key="2">
    <source>
        <dbReference type="Proteomes" id="UP000237000"/>
    </source>
</evidence>
<name>A0A2P5F6I5_TREOI</name>
<comment type="caution">
    <text evidence="1">The sequence shown here is derived from an EMBL/GenBank/DDBJ whole genome shotgun (WGS) entry which is preliminary data.</text>
</comment>